<evidence type="ECO:0000313" key="2">
    <source>
        <dbReference type="EMBL" id="JAH22395.1"/>
    </source>
</evidence>
<dbReference type="EMBL" id="GBXM01086182">
    <property type="protein sequence ID" value="JAH22395.1"/>
    <property type="molecule type" value="Transcribed_RNA"/>
</dbReference>
<organism evidence="2">
    <name type="scientific">Anguilla anguilla</name>
    <name type="common">European freshwater eel</name>
    <name type="synonym">Muraena anguilla</name>
    <dbReference type="NCBI Taxonomy" id="7936"/>
    <lineage>
        <taxon>Eukaryota</taxon>
        <taxon>Metazoa</taxon>
        <taxon>Chordata</taxon>
        <taxon>Craniata</taxon>
        <taxon>Vertebrata</taxon>
        <taxon>Euteleostomi</taxon>
        <taxon>Actinopterygii</taxon>
        <taxon>Neopterygii</taxon>
        <taxon>Teleostei</taxon>
        <taxon>Anguilliformes</taxon>
        <taxon>Anguillidae</taxon>
        <taxon>Anguilla</taxon>
    </lineage>
</organism>
<reference evidence="2" key="1">
    <citation type="submission" date="2014-11" db="EMBL/GenBank/DDBJ databases">
        <authorList>
            <person name="Amaro Gonzalez C."/>
        </authorList>
    </citation>
    <scope>NUCLEOTIDE SEQUENCE</scope>
</reference>
<sequence>MRELIRFSDPQHSPTNYKHHNCDRGQRTLIAKHGSKRLQDEDH</sequence>
<proteinExistence type="predicted"/>
<evidence type="ECO:0000256" key="1">
    <source>
        <dbReference type="SAM" id="MobiDB-lite"/>
    </source>
</evidence>
<accession>A0A0E9R1Q2</accession>
<protein>
    <submittedName>
        <fullName evidence="2">Uncharacterized protein</fullName>
    </submittedName>
</protein>
<dbReference type="AlphaFoldDB" id="A0A0E9R1Q2"/>
<feature type="region of interest" description="Disordered" evidence="1">
    <location>
        <begin position="1"/>
        <end position="43"/>
    </location>
</feature>
<reference evidence="2" key="2">
    <citation type="journal article" date="2015" name="Fish Shellfish Immunol.">
        <title>Early steps in the European eel (Anguilla anguilla)-Vibrio vulnificus interaction in the gills: Role of the RtxA13 toxin.</title>
        <authorList>
            <person name="Callol A."/>
            <person name="Pajuelo D."/>
            <person name="Ebbesson L."/>
            <person name="Teles M."/>
            <person name="MacKenzie S."/>
            <person name="Amaro C."/>
        </authorList>
    </citation>
    <scope>NUCLEOTIDE SEQUENCE</scope>
</reference>
<name>A0A0E9R1Q2_ANGAN</name>